<evidence type="ECO:0000256" key="1">
    <source>
        <dbReference type="SAM" id="Phobius"/>
    </source>
</evidence>
<keyword evidence="3" id="KW-1185">Reference proteome</keyword>
<evidence type="ECO:0000313" key="2">
    <source>
        <dbReference type="EMBL" id="MDQ9090730.1"/>
    </source>
</evidence>
<name>A0ABU1B8R2_PSEHA</name>
<gene>
    <name evidence="2" type="ORF">RC083_03875</name>
</gene>
<organism evidence="2 3">
    <name type="scientific">Pseudoalteromonas haloplanktis</name>
    <name type="common">Alteromonas haloplanktis</name>
    <dbReference type="NCBI Taxonomy" id="228"/>
    <lineage>
        <taxon>Bacteria</taxon>
        <taxon>Pseudomonadati</taxon>
        <taxon>Pseudomonadota</taxon>
        <taxon>Gammaproteobacteria</taxon>
        <taxon>Alteromonadales</taxon>
        <taxon>Pseudoalteromonadaceae</taxon>
        <taxon>Pseudoalteromonas</taxon>
    </lineage>
</organism>
<proteinExistence type="predicted"/>
<feature type="transmembrane region" description="Helical" evidence="1">
    <location>
        <begin position="12"/>
        <end position="31"/>
    </location>
</feature>
<keyword evidence="1" id="KW-0472">Membrane</keyword>
<comment type="caution">
    <text evidence="2">The sequence shown here is derived from an EMBL/GenBank/DDBJ whole genome shotgun (WGS) entry which is preliminary data.</text>
</comment>
<feature type="transmembrane region" description="Helical" evidence="1">
    <location>
        <begin position="82"/>
        <end position="103"/>
    </location>
</feature>
<dbReference type="Proteomes" id="UP001226574">
    <property type="component" value="Unassembled WGS sequence"/>
</dbReference>
<sequence>MDGTLIKEKIVLVVCWLIGFLFLIIGIYDFIFNDLSWLDFTSTIAVFLILVGTGLAPKIYFTPFKQIFSPAFKLQALVDPRIQQGVLSSGLILALVCMVWGWLL</sequence>
<dbReference type="RefSeq" id="WP_244390741.1">
    <property type="nucleotide sequence ID" value="NZ_JAVIFY010000002.1"/>
</dbReference>
<feature type="transmembrane region" description="Helical" evidence="1">
    <location>
        <begin position="37"/>
        <end position="61"/>
    </location>
</feature>
<keyword evidence="1" id="KW-1133">Transmembrane helix</keyword>
<dbReference type="EMBL" id="JAVIFY010000002">
    <property type="protein sequence ID" value="MDQ9090730.1"/>
    <property type="molecule type" value="Genomic_DNA"/>
</dbReference>
<evidence type="ECO:0000313" key="3">
    <source>
        <dbReference type="Proteomes" id="UP001226574"/>
    </source>
</evidence>
<protein>
    <submittedName>
        <fullName evidence="2">Uncharacterized protein</fullName>
    </submittedName>
</protein>
<reference evidence="2 3" key="1">
    <citation type="submission" date="2023-08" db="EMBL/GenBank/DDBJ databases">
        <title>Pseudoalteromonas haloplanktis LL1 genome.</title>
        <authorList>
            <person name="Wu S."/>
        </authorList>
    </citation>
    <scope>NUCLEOTIDE SEQUENCE [LARGE SCALE GENOMIC DNA]</scope>
    <source>
        <strain evidence="2 3">LL1</strain>
    </source>
</reference>
<accession>A0ABU1B8R2</accession>
<keyword evidence="1" id="KW-0812">Transmembrane</keyword>